<reference evidence="2" key="1">
    <citation type="submission" date="2017-04" db="EMBL/GenBank/DDBJ databases">
        <title>Function of individual gut microbiota members based on whole genome sequencing of pure cultures obtained from chicken caecum.</title>
        <authorList>
            <person name="Medvecky M."/>
            <person name="Cejkova D."/>
            <person name="Polansky O."/>
            <person name="Karasova D."/>
            <person name="Kubasova T."/>
            <person name="Cizek A."/>
            <person name="Rychlik I."/>
        </authorList>
    </citation>
    <scope>NUCLEOTIDE SEQUENCE [LARGE SCALE GENOMIC DNA]</scope>
    <source>
        <strain evidence="2">An75</strain>
    </source>
</reference>
<name>A0A1Y3U593_9FIRM</name>
<evidence type="ECO:0000313" key="1">
    <source>
        <dbReference type="EMBL" id="OUN43943.1"/>
    </source>
</evidence>
<protein>
    <submittedName>
        <fullName evidence="1">Uncharacterized protein</fullName>
    </submittedName>
</protein>
<comment type="caution">
    <text evidence="1">The sequence shown here is derived from an EMBL/GenBank/DDBJ whole genome shotgun (WGS) entry which is preliminary data.</text>
</comment>
<dbReference type="EMBL" id="NFHM01000007">
    <property type="protein sequence ID" value="OUN43943.1"/>
    <property type="molecule type" value="Genomic_DNA"/>
</dbReference>
<organism evidence="1 2">
    <name type="scientific">Anaerotignum lactatifermentans</name>
    <dbReference type="NCBI Taxonomy" id="160404"/>
    <lineage>
        <taxon>Bacteria</taxon>
        <taxon>Bacillati</taxon>
        <taxon>Bacillota</taxon>
        <taxon>Clostridia</taxon>
        <taxon>Lachnospirales</taxon>
        <taxon>Anaerotignaceae</taxon>
        <taxon>Anaerotignum</taxon>
    </lineage>
</organism>
<gene>
    <name evidence="1" type="ORF">B5G26_06500</name>
</gene>
<proteinExistence type="predicted"/>
<dbReference type="Proteomes" id="UP000195455">
    <property type="component" value="Unassembled WGS sequence"/>
</dbReference>
<sequence>MEKHSWILKNLNGGIGLFPLFFCAIIEKARNVPFTTANRGEWATVFRGKRKAVFLRFFGKNR</sequence>
<evidence type="ECO:0000313" key="2">
    <source>
        <dbReference type="Proteomes" id="UP000195455"/>
    </source>
</evidence>
<accession>A0A1Y3U593</accession>
<dbReference type="AlphaFoldDB" id="A0A1Y3U593"/>